<protein>
    <recommendedName>
        <fullName evidence="4">DUF3040 domain-containing protein</fullName>
    </recommendedName>
</protein>
<proteinExistence type="predicted"/>
<keyword evidence="1" id="KW-1133">Transmembrane helix</keyword>
<sequence length="94" mass="11211">MKQISKEDREFLQRVLAKTTYLEYLKHEDEIVRENCRKIRKKRMIVFIASILIATLFVVIVKFAKFNFGIVCFLSVIMLTLACLYEYREEKVAL</sequence>
<feature type="transmembrane region" description="Helical" evidence="1">
    <location>
        <begin position="44"/>
        <end position="61"/>
    </location>
</feature>
<name>A0ABT4D4H0_9CLOT</name>
<dbReference type="Proteomes" id="UP001144612">
    <property type="component" value="Unassembled WGS sequence"/>
</dbReference>
<evidence type="ECO:0000256" key="1">
    <source>
        <dbReference type="SAM" id="Phobius"/>
    </source>
</evidence>
<keyword evidence="1" id="KW-0812">Transmembrane</keyword>
<reference evidence="2" key="1">
    <citation type="submission" date="2022-12" db="EMBL/GenBank/DDBJ databases">
        <title>Clostridium sp. nov., isolated from industrial wastewater.</title>
        <authorList>
            <person name="Jiayan W."/>
        </authorList>
    </citation>
    <scope>NUCLEOTIDE SEQUENCE</scope>
    <source>
        <strain evidence="2">ZC22-4</strain>
    </source>
</reference>
<gene>
    <name evidence="2" type="ORF">OW729_01025</name>
</gene>
<dbReference type="RefSeq" id="WP_268059537.1">
    <property type="nucleotide sequence ID" value="NZ_JAPQFJ010000001.1"/>
</dbReference>
<evidence type="ECO:0008006" key="4">
    <source>
        <dbReference type="Google" id="ProtNLM"/>
    </source>
</evidence>
<comment type="caution">
    <text evidence="2">The sequence shown here is derived from an EMBL/GenBank/DDBJ whole genome shotgun (WGS) entry which is preliminary data.</text>
</comment>
<evidence type="ECO:0000313" key="3">
    <source>
        <dbReference type="Proteomes" id="UP001144612"/>
    </source>
</evidence>
<accession>A0ABT4D4H0</accession>
<feature type="transmembrane region" description="Helical" evidence="1">
    <location>
        <begin position="67"/>
        <end position="87"/>
    </location>
</feature>
<keyword evidence="3" id="KW-1185">Reference proteome</keyword>
<organism evidence="2 3">
    <name type="scientific">Clostridium brassicae</name>
    <dbReference type="NCBI Taxonomy" id="2999072"/>
    <lineage>
        <taxon>Bacteria</taxon>
        <taxon>Bacillati</taxon>
        <taxon>Bacillota</taxon>
        <taxon>Clostridia</taxon>
        <taxon>Eubacteriales</taxon>
        <taxon>Clostridiaceae</taxon>
        <taxon>Clostridium</taxon>
    </lineage>
</organism>
<keyword evidence="1" id="KW-0472">Membrane</keyword>
<dbReference type="EMBL" id="JAPQFJ010000001">
    <property type="protein sequence ID" value="MCY6957180.1"/>
    <property type="molecule type" value="Genomic_DNA"/>
</dbReference>
<evidence type="ECO:0000313" key="2">
    <source>
        <dbReference type="EMBL" id="MCY6957180.1"/>
    </source>
</evidence>